<dbReference type="Pfam" id="PF03747">
    <property type="entry name" value="ADP_ribosyl_GH"/>
    <property type="match status" value="1"/>
</dbReference>
<dbReference type="PANTHER" id="PTHR16222:SF17">
    <property type="entry name" value="SELENOPROTEIN J"/>
    <property type="match status" value="1"/>
</dbReference>
<keyword evidence="1" id="KW-0479">Metal-binding</keyword>
<keyword evidence="3" id="KW-1185">Reference proteome</keyword>
<dbReference type="EMBL" id="FMWO01000082">
    <property type="protein sequence ID" value="SCZ86745.1"/>
    <property type="molecule type" value="Genomic_DNA"/>
</dbReference>
<evidence type="ECO:0000256" key="1">
    <source>
        <dbReference type="PIRSR" id="PIRSR605502-1"/>
    </source>
</evidence>
<dbReference type="AlphaFoldDB" id="A0A1G5SHQ3"/>
<feature type="binding site" evidence="1">
    <location>
        <position position="273"/>
    </location>
    <ligand>
        <name>Mg(2+)</name>
        <dbReference type="ChEBI" id="CHEBI:18420"/>
        <label>1</label>
    </ligand>
</feature>
<dbReference type="STRING" id="51642.NSMM_710009"/>
<sequence length="320" mass="34338">MSIYFSDKKAMVMGALVADAASLGLHWLYDVNRIAEIEQRKGLVFLQPEEDYYAGGKGYYAHSNKRSGEASAYGEACLLMLKHLADHGQFDCRAYQKAYCGFFGPGGKYIGYVDTPTRQTLAVLLAAKDNDYPARSGADDDQHPALATIPALVAAHRGSKEELLAAVDTAARITSNNERAVNAAKALASTLYSLLAGEPLQAALRNGIACAEDALATRLEECLAINKLPATEIGEKFGRACHVQEGLPVVFHIARYATDYQSAIQENIRAGGDSCGRAVALGAIMATAAANDSESIPLPWLARYARLIEAADALEHAIRE</sequence>
<dbReference type="PANTHER" id="PTHR16222">
    <property type="entry name" value="ADP-RIBOSYLGLYCOHYDROLASE"/>
    <property type="match status" value="1"/>
</dbReference>
<comment type="cofactor">
    <cofactor evidence="1">
        <name>Mg(2+)</name>
        <dbReference type="ChEBI" id="CHEBI:18420"/>
    </cofactor>
    <text evidence="1">Binds 2 magnesium ions per subunit.</text>
</comment>
<evidence type="ECO:0000313" key="3">
    <source>
        <dbReference type="Proteomes" id="UP000198729"/>
    </source>
</evidence>
<reference evidence="2 3" key="1">
    <citation type="submission" date="2016-10" db="EMBL/GenBank/DDBJ databases">
        <authorList>
            <person name="de Groot N.N."/>
        </authorList>
    </citation>
    <scope>NUCLEOTIDE SEQUENCE [LARGE SCALE GENOMIC DNA]</scope>
    <source>
        <strain evidence="2">1</strain>
    </source>
</reference>
<dbReference type="OrthoDB" id="6193578at2"/>
<dbReference type="InterPro" id="IPR036705">
    <property type="entry name" value="Ribosyl_crysJ1_sf"/>
</dbReference>
<proteinExistence type="predicted"/>
<dbReference type="InterPro" id="IPR005502">
    <property type="entry name" value="Ribosyl_crysJ1"/>
</dbReference>
<keyword evidence="1" id="KW-0460">Magnesium</keyword>
<dbReference type="SUPFAM" id="SSF101478">
    <property type="entry name" value="ADP-ribosylglycohydrolase"/>
    <property type="match status" value="1"/>
</dbReference>
<name>A0A1G5SHQ3_9PROT</name>
<dbReference type="Gene3D" id="1.10.4080.10">
    <property type="entry name" value="ADP-ribosylation/Crystallin J1"/>
    <property type="match status" value="1"/>
</dbReference>
<dbReference type="Proteomes" id="UP000198729">
    <property type="component" value="Unassembled WGS sequence"/>
</dbReference>
<protein>
    <recommendedName>
        <fullName evidence="4">ADP-ribosylglycohydrolase</fullName>
    </recommendedName>
</protein>
<dbReference type="InterPro" id="IPR050792">
    <property type="entry name" value="ADP-ribosylglycohydrolase"/>
</dbReference>
<evidence type="ECO:0008006" key="4">
    <source>
        <dbReference type="Google" id="ProtNLM"/>
    </source>
</evidence>
<accession>A0A1G5SHQ3</accession>
<dbReference type="RefSeq" id="WP_090287982.1">
    <property type="nucleotide sequence ID" value="NZ_FMWO01000082.1"/>
</dbReference>
<organism evidence="2 3">
    <name type="scientific">Nitrosomonas mobilis</name>
    <dbReference type="NCBI Taxonomy" id="51642"/>
    <lineage>
        <taxon>Bacteria</taxon>
        <taxon>Pseudomonadati</taxon>
        <taxon>Pseudomonadota</taxon>
        <taxon>Betaproteobacteria</taxon>
        <taxon>Nitrosomonadales</taxon>
        <taxon>Nitrosomonadaceae</taxon>
        <taxon>Nitrosomonas</taxon>
    </lineage>
</organism>
<evidence type="ECO:0000313" key="2">
    <source>
        <dbReference type="EMBL" id="SCZ86745.1"/>
    </source>
</evidence>
<gene>
    <name evidence="2" type="ORF">NSMM_710009</name>
</gene>